<dbReference type="Proteomes" id="UP000007266">
    <property type="component" value="Linkage group 2"/>
</dbReference>
<dbReference type="AlphaFoldDB" id="D6WD58"/>
<reference evidence="2 3" key="2">
    <citation type="journal article" date="2010" name="Nucleic Acids Res.">
        <title>BeetleBase in 2010: revisions to provide comprehensive genomic information for Tribolium castaneum.</title>
        <authorList>
            <person name="Kim H.S."/>
            <person name="Murphy T."/>
            <person name="Xia J."/>
            <person name="Caragea D."/>
            <person name="Park Y."/>
            <person name="Beeman R.W."/>
            <person name="Lorenzen M.D."/>
            <person name="Butcher S."/>
            <person name="Manak J.R."/>
            <person name="Brown S.J."/>
        </authorList>
    </citation>
    <scope>GENOME REANNOTATION</scope>
    <source>
        <strain evidence="2 3">Georgia GA2</strain>
    </source>
</reference>
<organism evidence="2 3">
    <name type="scientific">Tribolium castaneum</name>
    <name type="common">Red flour beetle</name>
    <dbReference type="NCBI Taxonomy" id="7070"/>
    <lineage>
        <taxon>Eukaryota</taxon>
        <taxon>Metazoa</taxon>
        <taxon>Ecdysozoa</taxon>
        <taxon>Arthropoda</taxon>
        <taxon>Hexapoda</taxon>
        <taxon>Insecta</taxon>
        <taxon>Pterygota</taxon>
        <taxon>Neoptera</taxon>
        <taxon>Endopterygota</taxon>
        <taxon>Coleoptera</taxon>
        <taxon>Polyphaga</taxon>
        <taxon>Cucujiformia</taxon>
        <taxon>Tenebrionidae</taxon>
        <taxon>Tenebrionidae incertae sedis</taxon>
        <taxon>Tribolium</taxon>
    </lineage>
</organism>
<name>D6WD58_TRICA</name>
<feature type="region of interest" description="Disordered" evidence="1">
    <location>
        <begin position="85"/>
        <end position="108"/>
    </location>
</feature>
<sequence>MRELLTFLEKKINNKTPGVSAVTCGKNPSTDLSGYPQHLRFGSLSVYYALKNCCIHKTEQCVQITQHTKHPANLPAQHMLLPEAKSKNFRLNNNVKTKQLEEKNGLSQ</sequence>
<accession>D6WD58</accession>
<evidence type="ECO:0000256" key="1">
    <source>
        <dbReference type="SAM" id="MobiDB-lite"/>
    </source>
</evidence>
<proteinExistence type="predicted"/>
<evidence type="ECO:0000313" key="3">
    <source>
        <dbReference type="Proteomes" id="UP000007266"/>
    </source>
</evidence>
<protein>
    <submittedName>
        <fullName evidence="2">Uncharacterized protein</fullName>
    </submittedName>
</protein>
<gene>
    <name evidence="2" type="primary">GLEAN_00765</name>
    <name evidence="2" type="ORF">TcasGA2_TC000765</name>
</gene>
<keyword evidence="3" id="KW-1185">Reference proteome</keyword>
<evidence type="ECO:0000313" key="2">
    <source>
        <dbReference type="EMBL" id="EEZ98311.1"/>
    </source>
</evidence>
<reference evidence="2 3" key="1">
    <citation type="journal article" date="2008" name="Nature">
        <title>The genome of the model beetle and pest Tribolium castaneum.</title>
        <authorList>
            <consortium name="Tribolium Genome Sequencing Consortium"/>
            <person name="Richards S."/>
            <person name="Gibbs R.A."/>
            <person name="Weinstock G.M."/>
            <person name="Brown S.J."/>
            <person name="Denell R."/>
            <person name="Beeman R.W."/>
            <person name="Gibbs R."/>
            <person name="Beeman R.W."/>
            <person name="Brown S.J."/>
            <person name="Bucher G."/>
            <person name="Friedrich M."/>
            <person name="Grimmelikhuijzen C.J."/>
            <person name="Klingler M."/>
            <person name="Lorenzen M."/>
            <person name="Richards S."/>
            <person name="Roth S."/>
            <person name="Schroder R."/>
            <person name="Tautz D."/>
            <person name="Zdobnov E.M."/>
            <person name="Muzny D."/>
            <person name="Gibbs R.A."/>
            <person name="Weinstock G.M."/>
            <person name="Attaway T."/>
            <person name="Bell S."/>
            <person name="Buhay C.J."/>
            <person name="Chandrabose M.N."/>
            <person name="Chavez D."/>
            <person name="Clerk-Blankenburg K.P."/>
            <person name="Cree A."/>
            <person name="Dao M."/>
            <person name="Davis C."/>
            <person name="Chacko J."/>
            <person name="Dinh H."/>
            <person name="Dugan-Rocha S."/>
            <person name="Fowler G."/>
            <person name="Garner T.T."/>
            <person name="Garnes J."/>
            <person name="Gnirke A."/>
            <person name="Hawes A."/>
            <person name="Hernandez J."/>
            <person name="Hines S."/>
            <person name="Holder M."/>
            <person name="Hume J."/>
            <person name="Jhangiani S.N."/>
            <person name="Joshi V."/>
            <person name="Khan Z.M."/>
            <person name="Jackson L."/>
            <person name="Kovar C."/>
            <person name="Kowis A."/>
            <person name="Lee S."/>
            <person name="Lewis L.R."/>
            <person name="Margolis J."/>
            <person name="Morgan M."/>
            <person name="Nazareth L.V."/>
            <person name="Nguyen N."/>
            <person name="Okwuonu G."/>
            <person name="Parker D."/>
            <person name="Richards S."/>
            <person name="Ruiz S.J."/>
            <person name="Santibanez J."/>
            <person name="Savard J."/>
            <person name="Scherer S.E."/>
            <person name="Schneider B."/>
            <person name="Sodergren E."/>
            <person name="Tautz D."/>
            <person name="Vattahil S."/>
            <person name="Villasana D."/>
            <person name="White C.S."/>
            <person name="Wright R."/>
            <person name="Park Y."/>
            <person name="Beeman R.W."/>
            <person name="Lord J."/>
            <person name="Oppert B."/>
            <person name="Lorenzen M."/>
            <person name="Brown S."/>
            <person name="Wang L."/>
            <person name="Savard J."/>
            <person name="Tautz D."/>
            <person name="Richards S."/>
            <person name="Weinstock G."/>
            <person name="Gibbs R.A."/>
            <person name="Liu Y."/>
            <person name="Worley K."/>
            <person name="Weinstock G."/>
            <person name="Elsik C.G."/>
            <person name="Reese J.T."/>
            <person name="Elhaik E."/>
            <person name="Landan G."/>
            <person name="Graur D."/>
            <person name="Arensburger P."/>
            <person name="Atkinson P."/>
            <person name="Beeman R.W."/>
            <person name="Beidler J."/>
            <person name="Brown S.J."/>
            <person name="Demuth J.P."/>
            <person name="Drury D.W."/>
            <person name="Du Y.Z."/>
            <person name="Fujiwara H."/>
            <person name="Lorenzen M."/>
            <person name="Maselli V."/>
            <person name="Osanai M."/>
            <person name="Park Y."/>
            <person name="Robertson H.M."/>
            <person name="Tu Z."/>
            <person name="Wang J.J."/>
            <person name="Wang S."/>
            <person name="Richards S."/>
            <person name="Song H."/>
            <person name="Zhang L."/>
            <person name="Sodergren E."/>
            <person name="Werner D."/>
            <person name="Stanke M."/>
            <person name="Morgenstern B."/>
            <person name="Solovyev V."/>
            <person name="Kosarev P."/>
            <person name="Brown G."/>
            <person name="Chen H.C."/>
            <person name="Ermolaeva O."/>
            <person name="Hlavina W."/>
            <person name="Kapustin Y."/>
            <person name="Kiryutin B."/>
            <person name="Kitts P."/>
            <person name="Maglott D."/>
            <person name="Pruitt K."/>
            <person name="Sapojnikov V."/>
            <person name="Souvorov A."/>
            <person name="Mackey A.J."/>
            <person name="Waterhouse R.M."/>
            <person name="Wyder S."/>
            <person name="Zdobnov E.M."/>
            <person name="Zdobnov E.M."/>
            <person name="Wyder S."/>
            <person name="Kriventseva E.V."/>
            <person name="Kadowaki T."/>
            <person name="Bork P."/>
            <person name="Aranda M."/>
            <person name="Bao R."/>
            <person name="Beermann A."/>
            <person name="Berns N."/>
            <person name="Bolognesi R."/>
            <person name="Bonneton F."/>
            <person name="Bopp D."/>
            <person name="Brown S.J."/>
            <person name="Bucher G."/>
            <person name="Butts T."/>
            <person name="Chaumot A."/>
            <person name="Denell R.E."/>
            <person name="Ferrier D.E."/>
            <person name="Friedrich M."/>
            <person name="Gordon C.M."/>
            <person name="Jindra M."/>
            <person name="Klingler M."/>
            <person name="Lan Q."/>
            <person name="Lattorff H.M."/>
            <person name="Laudet V."/>
            <person name="von Levetsow C."/>
            <person name="Liu Z."/>
            <person name="Lutz R."/>
            <person name="Lynch J.A."/>
            <person name="da Fonseca R.N."/>
            <person name="Posnien N."/>
            <person name="Reuter R."/>
            <person name="Roth S."/>
            <person name="Savard J."/>
            <person name="Schinko J.B."/>
            <person name="Schmitt C."/>
            <person name="Schoppmeier M."/>
            <person name="Schroder R."/>
            <person name="Shippy T.D."/>
            <person name="Simonnet F."/>
            <person name="Marques-Souza H."/>
            <person name="Tautz D."/>
            <person name="Tomoyasu Y."/>
            <person name="Trauner J."/>
            <person name="Van der Zee M."/>
            <person name="Vervoort M."/>
            <person name="Wittkopp N."/>
            <person name="Wimmer E.A."/>
            <person name="Yang X."/>
            <person name="Jones A.K."/>
            <person name="Sattelle D.B."/>
            <person name="Ebert P.R."/>
            <person name="Nelson D."/>
            <person name="Scott J.G."/>
            <person name="Beeman R.W."/>
            <person name="Muthukrishnan S."/>
            <person name="Kramer K.J."/>
            <person name="Arakane Y."/>
            <person name="Beeman R.W."/>
            <person name="Zhu Q."/>
            <person name="Hogenkamp D."/>
            <person name="Dixit R."/>
            <person name="Oppert B."/>
            <person name="Jiang H."/>
            <person name="Zou Z."/>
            <person name="Marshall J."/>
            <person name="Elpidina E."/>
            <person name="Vinokurov K."/>
            <person name="Oppert C."/>
            <person name="Zou Z."/>
            <person name="Evans J."/>
            <person name="Lu Z."/>
            <person name="Zhao P."/>
            <person name="Sumathipala N."/>
            <person name="Altincicek B."/>
            <person name="Vilcinskas A."/>
            <person name="Williams M."/>
            <person name="Hultmark D."/>
            <person name="Hetru C."/>
            <person name="Jiang H."/>
            <person name="Grimmelikhuijzen C.J."/>
            <person name="Hauser F."/>
            <person name="Cazzamali G."/>
            <person name="Williamson M."/>
            <person name="Park Y."/>
            <person name="Li B."/>
            <person name="Tanaka Y."/>
            <person name="Predel R."/>
            <person name="Neupert S."/>
            <person name="Schachtner J."/>
            <person name="Verleyen P."/>
            <person name="Raible F."/>
            <person name="Bork P."/>
            <person name="Friedrich M."/>
            <person name="Walden K.K."/>
            <person name="Robertson H.M."/>
            <person name="Angeli S."/>
            <person name="Foret S."/>
            <person name="Bucher G."/>
            <person name="Schuetz S."/>
            <person name="Maleszka R."/>
            <person name="Wimmer E.A."/>
            <person name="Beeman R.W."/>
            <person name="Lorenzen M."/>
            <person name="Tomoyasu Y."/>
            <person name="Miller S.C."/>
            <person name="Grossmann D."/>
            <person name="Bucher G."/>
        </authorList>
    </citation>
    <scope>NUCLEOTIDE SEQUENCE [LARGE SCALE GENOMIC DNA]</scope>
    <source>
        <strain evidence="2 3">Georgia GA2</strain>
    </source>
</reference>
<feature type="compositionally biased region" description="Basic and acidic residues" evidence="1">
    <location>
        <begin position="98"/>
        <end position="108"/>
    </location>
</feature>
<dbReference type="EMBL" id="KQ971312">
    <property type="protein sequence ID" value="EEZ98311.1"/>
    <property type="molecule type" value="Genomic_DNA"/>
</dbReference>
<dbReference type="HOGENOM" id="CLU_2200271_0_0_1"/>